<gene>
    <name evidence="3" type="ORF">HLB44_09805</name>
</gene>
<keyword evidence="1" id="KW-0812">Transmembrane</keyword>
<proteinExistence type="predicted"/>
<reference evidence="3 4" key="1">
    <citation type="submission" date="2020-05" db="EMBL/GenBank/DDBJ databases">
        <title>Aquincola sp. isolate from soil.</title>
        <authorList>
            <person name="Han J."/>
            <person name="Kim D.-U."/>
        </authorList>
    </citation>
    <scope>NUCLEOTIDE SEQUENCE [LARGE SCALE GENOMIC DNA]</scope>
    <source>
        <strain evidence="3 4">S2</strain>
    </source>
</reference>
<keyword evidence="1" id="KW-0472">Membrane</keyword>
<accession>A0ABX2EF63</accession>
<keyword evidence="1" id="KW-1133">Transmembrane helix</keyword>
<feature type="signal peptide" evidence="2">
    <location>
        <begin position="1"/>
        <end position="28"/>
    </location>
</feature>
<evidence type="ECO:0008006" key="5">
    <source>
        <dbReference type="Google" id="ProtNLM"/>
    </source>
</evidence>
<evidence type="ECO:0000256" key="1">
    <source>
        <dbReference type="SAM" id="Phobius"/>
    </source>
</evidence>
<organism evidence="3 4">
    <name type="scientific">Pseudaquabacterium terrae</name>
    <dbReference type="NCBI Taxonomy" id="2732868"/>
    <lineage>
        <taxon>Bacteria</taxon>
        <taxon>Pseudomonadati</taxon>
        <taxon>Pseudomonadota</taxon>
        <taxon>Betaproteobacteria</taxon>
        <taxon>Burkholderiales</taxon>
        <taxon>Sphaerotilaceae</taxon>
        <taxon>Pseudaquabacterium</taxon>
    </lineage>
</organism>
<dbReference type="RefSeq" id="WP_173122403.1">
    <property type="nucleotide sequence ID" value="NZ_JABRWJ010000003.1"/>
</dbReference>
<sequence length="202" mass="20482">MLGTHLRSWIARFTLAAAAAASGVPAQAAIYVGTFDPLDFFGVATFYVDPACLASDGFKANDGAPCSVNWLYASVTLTDLPDTADTITFTYGAFLPSTTAVTGIDVLLGELAGVDSTIIGPVVIAGDPNPDFNGAFSLSFSGDVVTLFKGGLAVATAEAVFRIPEPDGLGLALVALAALAALAALRARGVVGSAIRSRRAPA</sequence>
<protein>
    <recommendedName>
        <fullName evidence="5">PEP-CTERM sorting domain-containing protein</fullName>
    </recommendedName>
</protein>
<evidence type="ECO:0000313" key="4">
    <source>
        <dbReference type="Proteomes" id="UP000737171"/>
    </source>
</evidence>
<feature type="chain" id="PRO_5045107156" description="PEP-CTERM sorting domain-containing protein" evidence="2">
    <location>
        <begin position="29"/>
        <end position="202"/>
    </location>
</feature>
<dbReference type="EMBL" id="JABRWJ010000003">
    <property type="protein sequence ID" value="NRF67277.1"/>
    <property type="molecule type" value="Genomic_DNA"/>
</dbReference>
<comment type="caution">
    <text evidence="3">The sequence shown here is derived from an EMBL/GenBank/DDBJ whole genome shotgun (WGS) entry which is preliminary data.</text>
</comment>
<feature type="transmembrane region" description="Helical" evidence="1">
    <location>
        <begin position="169"/>
        <end position="189"/>
    </location>
</feature>
<evidence type="ECO:0000313" key="3">
    <source>
        <dbReference type="EMBL" id="NRF67277.1"/>
    </source>
</evidence>
<evidence type="ECO:0000256" key="2">
    <source>
        <dbReference type="SAM" id="SignalP"/>
    </source>
</evidence>
<name>A0ABX2EF63_9BURK</name>
<dbReference type="Proteomes" id="UP000737171">
    <property type="component" value="Unassembled WGS sequence"/>
</dbReference>
<keyword evidence="2" id="KW-0732">Signal</keyword>
<keyword evidence="4" id="KW-1185">Reference proteome</keyword>